<accession>A0A699KSW4</accession>
<reference evidence="2" key="1">
    <citation type="journal article" date="2019" name="Sci. Rep.">
        <title>Draft genome of Tanacetum cinerariifolium, the natural source of mosquito coil.</title>
        <authorList>
            <person name="Yamashiro T."/>
            <person name="Shiraishi A."/>
            <person name="Satake H."/>
            <person name="Nakayama K."/>
        </authorList>
    </citation>
    <scope>NUCLEOTIDE SEQUENCE</scope>
</reference>
<organism evidence="2">
    <name type="scientific">Tanacetum cinerariifolium</name>
    <name type="common">Dalmatian daisy</name>
    <name type="synonym">Chrysanthemum cinerariifolium</name>
    <dbReference type="NCBI Taxonomy" id="118510"/>
    <lineage>
        <taxon>Eukaryota</taxon>
        <taxon>Viridiplantae</taxon>
        <taxon>Streptophyta</taxon>
        <taxon>Embryophyta</taxon>
        <taxon>Tracheophyta</taxon>
        <taxon>Spermatophyta</taxon>
        <taxon>Magnoliopsida</taxon>
        <taxon>eudicotyledons</taxon>
        <taxon>Gunneridae</taxon>
        <taxon>Pentapetalae</taxon>
        <taxon>asterids</taxon>
        <taxon>campanulids</taxon>
        <taxon>Asterales</taxon>
        <taxon>Asteraceae</taxon>
        <taxon>Asteroideae</taxon>
        <taxon>Anthemideae</taxon>
        <taxon>Anthemidinae</taxon>
        <taxon>Tanacetum</taxon>
    </lineage>
</organism>
<dbReference type="EMBL" id="BKCJ010547453">
    <property type="protein sequence ID" value="GFB07902.1"/>
    <property type="molecule type" value="Genomic_DNA"/>
</dbReference>
<comment type="caution">
    <text evidence="2">The sequence shown here is derived from an EMBL/GenBank/DDBJ whole genome shotgun (WGS) entry which is preliminary data.</text>
</comment>
<feature type="region of interest" description="Disordered" evidence="1">
    <location>
        <begin position="37"/>
        <end position="107"/>
    </location>
</feature>
<sequence length="181" mass="19557">MDQKRVEGEELFHGVANRMNKLSGKGKAAIKHQRVADRVLNPSASSRNIRTPEVSNKIGTASSSIHQQGRNNDGVQPRVFENPITYGESRVSKSSKQNVSKDSEGNTQSYIGESVMVNPSRECVIKVEEGAGLVEGNDISVSRMAGNFVCKDPNLEVNNFASTIKAGANDKSYTSLGESTI</sequence>
<evidence type="ECO:0000313" key="2">
    <source>
        <dbReference type="EMBL" id="GFB07902.1"/>
    </source>
</evidence>
<feature type="compositionally biased region" description="Polar residues" evidence="1">
    <location>
        <begin position="42"/>
        <end position="74"/>
    </location>
</feature>
<gene>
    <name evidence="2" type="ORF">Tci_679873</name>
</gene>
<name>A0A699KSW4_TANCI</name>
<dbReference type="AlphaFoldDB" id="A0A699KSW4"/>
<protein>
    <submittedName>
        <fullName evidence="2">Uncharacterized protein</fullName>
    </submittedName>
</protein>
<proteinExistence type="predicted"/>
<evidence type="ECO:0000256" key="1">
    <source>
        <dbReference type="SAM" id="MobiDB-lite"/>
    </source>
</evidence>